<evidence type="ECO:0000256" key="1">
    <source>
        <dbReference type="SAM" id="MobiDB-lite"/>
    </source>
</evidence>
<gene>
    <name evidence="3" type="ORF">ACFQ2N_14930</name>
</gene>
<keyword evidence="2" id="KW-0732">Signal</keyword>
<feature type="region of interest" description="Disordered" evidence="1">
    <location>
        <begin position="19"/>
        <end position="45"/>
    </location>
</feature>
<comment type="caution">
    <text evidence="3">The sequence shown here is derived from an EMBL/GenBank/DDBJ whole genome shotgun (WGS) entry which is preliminary data.</text>
</comment>
<evidence type="ECO:0008006" key="5">
    <source>
        <dbReference type="Google" id="ProtNLM"/>
    </source>
</evidence>
<feature type="signal peptide" evidence="2">
    <location>
        <begin position="1"/>
        <end position="21"/>
    </location>
</feature>
<reference evidence="4" key="1">
    <citation type="journal article" date="2019" name="Int. J. Syst. Evol. Microbiol.">
        <title>The Global Catalogue of Microorganisms (GCM) 10K type strain sequencing project: providing services to taxonomists for standard genome sequencing and annotation.</title>
        <authorList>
            <consortium name="The Broad Institute Genomics Platform"/>
            <consortium name="The Broad Institute Genome Sequencing Center for Infectious Disease"/>
            <person name="Wu L."/>
            <person name="Ma J."/>
        </authorList>
    </citation>
    <scope>NUCLEOTIDE SEQUENCE [LARGE SCALE GENOMIC DNA]</scope>
    <source>
        <strain evidence="4">CCUG 55854</strain>
    </source>
</reference>
<dbReference type="RefSeq" id="WP_162375767.1">
    <property type="nucleotide sequence ID" value="NZ_JBHTKN010000013.1"/>
</dbReference>
<protein>
    <recommendedName>
        <fullName evidence="5">PsiF repeat-containing protein</fullName>
    </recommendedName>
</protein>
<feature type="chain" id="PRO_5046714988" description="PsiF repeat-containing protein" evidence="2">
    <location>
        <begin position="22"/>
        <end position="84"/>
    </location>
</feature>
<keyword evidence="4" id="KW-1185">Reference proteome</keyword>
<dbReference type="EMBL" id="JBHTKN010000013">
    <property type="protein sequence ID" value="MFD1043645.1"/>
    <property type="molecule type" value="Genomic_DNA"/>
</dbReference>
<evidence type="ECO:0000256" key="2">
    <source>
        <dbReference type="SAM" id="SignalP"/>
    </source>
</evidence>
<proteinExistence type="predicted"/>
<evidence type="ECO:0000313" key="4">
    <source>
        <dbReference type="Proteomes" id="UP001597033"/>
    </source>
</evidence>
<sequence length="84" mass="8705">MKLNMLVCAMALGLSAAAAQAHDPALHDPAETTAPSKPKATTCAQLADSRYSADASDPKVKELKARCEAEKKAGEKAANAKKPV</sequence>
<evidence type="ECO:0000313" key="3">
    <source>
        <dbReference type="EMBL" id="MFD1043645.1"/>
    </source>
</evidence>
<accession>A0ABW3M3L4</accession>
<name>A0ABW3M3L4_9GAMM</name>
<dbReference type="Proteomes" id="UP001597033">
    <property type="component" value="Unassembled WGS sequence"/>
</dbReference>
<organism evidence="3 4">
    <name type="scientific">Pseudoxanthomonas kaohsiungensis</name>
    <dbReference type="NCBI Taxonomy" id="283923"/>
    <lineage>
        <taxon>Bacteria</taxon>
        <taxon>Pseudomonadati</taxon>
        <taxon>Pseudomonadota</taxon>
        <taxon>Gammaproteobacteria</taxon>
        <taxon>Lysobacterales</taxon>
        <taxon>Lysobacteraceae</taxon>
        <taxon>Pseudoxanthomonas</taxon>
    </lineage>
</organism>